<dbReference type="SMART" id="SM00220">
    <property type="entry name" value="S_TKc"/>
    <property type="match status" value="1"/>
</dbReference>
<accession>A0A8X7NLE9</accession>
<evidence type="ECO:0000256" key="8">
    <source>
        <dbReference type="ARBA" id="ARBA00048679"/>
    </source>
</evidence>
<comment type="caution">
    <text evidence="12">The sequence shown here is derived from an EMBL/GenBank/DDBJ whole genome shotgun (WGS) entry which is preliminary data.</text>
</comment>
<dbReference type="EMBL" id="JABWAB010000006">
    <property type="protein sequence ID" value="KAF6048958.1"/>
    <property type="molecule type" value="Genomic_DNA"/>
</dbReference>
<gene>
    <name evidence="12" type="ORF">FOB60_004341</name>
</gene>
<dbReference type="EC" id="2.7.11.1" evidence="1"/>
<dbReference type="InterPro" id="IPR008271">
    <property type="entry name" value="Ser/Thr_kinase_AS"/>
</dbReference>
<dbReference type="GO" id="GO:0005829">
    <property type="term" value="C:cytosol"/>
    <property type="evidence" value="ECO:0007669"/>
    <property type="project" value="TreeGrafter"/>
</dbReference>
<evidence type="ECO:0000256" key="5">
    <source>
        <dbReference type="ARBA" id="ARBA00022777"/>
    </source>
</evidence>
<dbReference type="Proteomes" id="UP000590412">
    <property type="component" value="Unassembled WGS sequence"/>
</dbReference>
<keyword evidence="3" id="KW-0808">Transferase</keyword>
<dbReference type="InterPro" id="IPR000719">
    <property type="entry name" value="Prot_kinase_dom"/>
</dbReference>
<sequence>MPEKHKLSLFSRHKHSNDGHDLSPSSTDMSSGRKFLGFHIGKHDSQDSLPSPSGTPEPHHDVHSPPNFNRKPTALSPVPSNTTNHSQDTNKPAGSMSELKRFFKPTKKTSNAKGGGGGSSGHYSNQIHTPPPIASGSGTSSRDQSSTALATMINQTSSQLLANASHSSNSNKDPFTDDSSPLVQKYGKVGKELGSGAGGSVKLITRPSDSKTFAVKEFRAKRANESLKDYTRKCTAEYCIGSTLKHPNIIKTIDILHENNRYFEIMEYAPIDFFAVVMSGEMSRTEINCCLKQIIEGVNYLHGLGLAHRDLKLDNCVLDKNGILKLIDFGSAVIFRYPYDQFGSAQNVHPCHGIVGSDPYLAPEVLKSPNSYNPQPVDLWSIAIIYCCMTLKRFPWKIPNPEKDNSFKMYCMPDDNYHDYYLSNECHKLLLQQRKLKNTLVRSNKRKKLLEEEQKEASEAVSTAKEGGEGEDKGEEENGGEKKGENEGGNEGEKEGENEGEKEGQVAKLVAKSIDSGDILDETQQNEILTQLKEIDQKLEEYETKKTNARNEFNEQRKNDPAYQKLLAQQEEEDKRIQQEKEAAAAAAANADGKETKKKPVAHKQIHGPYRLMRLLPHASRPIMSRMLHTDPKQRATLEEIMNDEWIKDIQCCTLKRETRSADNIGANFDEDDEEILVKGTPPHEHTIVSESS</sequence>
<organism evidence="12 13">
    <name type="scientific">Candida parapsilosis</name>
    <name type="common">Yeast</name>
    <dbReference type="NCBI Taxonomy" id="5480"/>
    <lineage>
        <taxon>Eukaryota</taxon>
        <taxon>Fungi</taxon>
        <taxon>Dikarya</taxon>
        <taxon>Ascomycota</taxon>
        <taxon>Saccharomycotina</taxon>
        <taxon>Pichiomycetes</taxon>
        <taxon>Debaryomycetaceae</taxon>
        <taxon>Candida/Lodderomyces clade</taxon>
        <taxon>Candida</taxon>
    </lineage>
</organism>
<evidence type="ECO:0000256" key="1">
    <source>
        <dbReference type="ARBA" id="ARBA00012513"/>
    </source>
</evidence>
<evidence type="ECO:0000313" key="12">
    <source>
        <dbReference type="EMBL" id="KAF6048958.1"/>
    </source>
</evidence>
<dbReference type="SUPFAM" id="SSF56112">
    <property type="entry name" value="Protein kinase-like (PK-like)"/>
    <property type="match status" value="1"/>
</dbReference>
<dbReference type="PANTHER" id="PTHR24343:SF137">
    <property type="entry name" value="SERINE_THREONINE-PROTEIN KINASE HRK1"/>
    <property type="match status" value="1"/>
</dbReference>
<feature type="region of interest" description="Disordered" evidence="10">
    <location>
        <begin position="1"/>
        <end position="148"/>
    </location>
</feature>
<dbReference type="AlphaFoldDB" id="A0A8X7NLE9"/>
<dbReference type="GO" id="GO:0030447">
    <property type="term" value="P:filamentous growth"/>
    <property type="evidence" value="ECO:0007669"/>
    <property type="project" value="UniProtKB-ARBA"/>
</dbReference>
<feature type="binding site" evidence="9">
    <location>
        <position position="216"/>
    </location>
    <ligand>
        <name>ATP</name>
        <dbReference type="ChEBI" id="CHEBI:30616"/>
    </ligand>
</feature>
<feature type="domain" description="Protein kinase" evidence="11">
    <location>
        <begin position="187"/>
        <end position="647"/>
    </location>
</feature>
<dbReference type="PROSITE" id="PS50011">
    <property type="entry name" value="PROTEIN_KINASE_DOM"/>
    <property type="match status" value="1"/>
</dbReference>
<feature type="region of interest" description="Disordered" evidence="10">
    <location>
        <begin position="451"/>
        <end position="505"/>
    </location>
</feature>
<dbReference type="InterPro" id="IPR017441">
    <property type="entry name" value="Protein_kinase_ATP_BS"/>
</dbReference>
<protein>
    <recommendedName>
        <fullName evidence="1">non-specific serine/threonine protein kinase</fullName>
        <ecNumber evidence="1">2.7.11.1</ecNumber>
    </recommendedName>
</protein>
<dbReference type="PANTHER" id="PTHR24343">
    <property type="entry name" value="SERINE/THREONINE KINASE"/>
    <property type="match status" value="1"/>
</dbReference>
<reference evidence="12" key="1">
    <citation type="submission" date="2020-03" db="EMBL/GenBank/DDBJ databases">
        <title>FDA dAtabase for Regulatory Grade micrObial Sequences (FDA-ARGOS): Supporting development and validation of Infectious Disease Dx tests.</title>
        <authorList>
            <person name="Campos J."/>
            <person name="Goldberg B."/>
            <person name="Tallon L."/>
            <person name="Sadzewicz L."/>
            <person name="Vavikolanu K."/>
            <person name="Mehta A."/>
            <person name="Aluvathingal J."/>
            <person name="Nadendla S."/>
            <person name="Nandy P."/>
            <person name="Geyer C."/>
            <person name="Yan Y."/>
            <person name="Sichtig H."/>
        </authorList>
    </citation>
    <scope>NUCLEOTIDE SEQUENCE [LARGE SCALE GENOMIC DNA]</scope>
    <source>
        <strain evidence="12">FDAARGOS_652</strain>
    </source>
</reference>
<evidence type="ECO:0000256" key="3">
    <source>
        <dbReference type="ARBA" id="ARBA00022679"/>
    </source>
</evidence>
<keyword evidence="2" id="KW-0723">Serine/threonine-protein kinase</keyword>
<dbReference type="GO" id="GO:0004674">
    <property type="term" value="F:protein serine/threonine kinase activity"/>
    <property type="evidence" value="ECO:0007669"/>
    <property type="project" value="UniProtKB-KW"/>
</dbReference>
<keyword evidence="4 9" id="KW-0547">Nucleotide-binding</keyword>
<evidence type="ECO:0000259" key="11">
    <source>
        <dbReference type="PROSITE" id="PS50011"/>
    </source>
</evidence>
<evidence type="ECO:0000256" key="4">
    <source>
        <dbReference type="ARBA" id="ARBA00022741"/>
    </source>
</evidence>
<evidence type="ECO:0000256" key="9">
    <source>
        <dbReference type="PROSITE-ProRule" id="PRU10141"/>
    </source>
</evidence>
<evidence type="ECO:0000256" key="2">
    <source>
        <dbReference type="ARBA" id="ARBA00022527"/>
    </source>
</evidence>
<dbReference type="InterPro" id="IPR011009">
    <property type="entry name" value="Kinase-like_dom_sf"/>
</dbReference>
<feature type="compositionally biased region" description="Low complexity" evidence="10">
    <location>
        <begin position="135"/>
        <end position="147"/>
    </location>
</feature>
<dbReference type="PROSITE" id="PS00108">
    <property type="entry name" value="PROTEIN_KINASE_ST"/>
    <property type="match status" value="1"/>
</dbReference>
<evidence type="ECO:0000313" key="13">
    <source>
        <dbReference type="Proteomes" id="UP000590412"/>
    </source>
</evidence>
<feature type="compositionally biased region" description="Basic and acidic residues" evidence="10">
    <location>
        <begin position="479"/>
        <end position="505"/>
    </location>
</feature>
<keyword evidence="6 9" id="KW-0067">ATP-binding</keyword>
<keyword evidence="5 12" id="KW-0418">Kinase</keyword>
<evidence type="ECO:0000256" key="10">
    <source>
        <dbReference type="SAM" id="MobiDB-lite"/>
    </source>
</evidence>
<name>A0A8X7NLE9_CANPA</name>
<feature type="region of interest" description="Disordered" evidence="10">
    <location>
        <begin position="581"/>
        <end position="602"/>
    </location>
</feature>
<proteinExistence type="predicted"/>
<dbReference type="Gene3D" id="1.10.510.10">
    <property type="entry name" value="Transferase(Phosphotransferase) domain 1"/>
    <property type="match status" value="2"/>
</dbReference>
<dbReference type="GO" id="GO:0005524">
    <property type="term" value="F:ATP binding"/>
    <property type="evidence" value="ECO:0007669"/>
    <property type="project" value="UniProtKB-UniRule"/>
</dbReference>
<comment type="catalytic activity">
    <reaction evidence="7">
        <text>L-threonyl-[protein] + ATP = O-phospho-L-threonyl-[protein] + ADP + H(+)</text>
        <dbReference type="Rhea" id="RHEA:46608"/>
        <dbReference type="Rhea" id="RHEA-COMP:11060"/>
        <dbReference type="Rhea" id="RHEA-COMP:11605"/>
        <dbReference type="ChEBI" id="CHEBI:15378"/>
        <dbReference type="ChEBI" id="CHEBI:30013"/>
        <dbReference type="ChEBI" id="CHEBI:30616"/>
        <dbReference type="ChEBI" id="CHEBI:61977"/>
        <dbReference type="ChEBI" id="CHEBI:456216"/>
        <dbReference type="EC" id="2.7.11.1"/>
    </reaction>
</comment>
<dbReference type="Pfam" id="PF00069">
    <property type="entry name" value="Pkinase"/>
    <property type="match status" value="1"/>
</dbReference>
<evidence type="ECO:0000256" key="6">
    <source>
        <dbReference type="ARBA" id="ARBA00022840"/>
    </source>
</evidence>
<feature type="compositionally biased region" description="Polar residues" evidence="10">
    <location>
        <begin position="78"/>
        <end position="92"/>
    </location>
</feature>
<evidence type="ECO:0000256" key="7">
    <source>
        <dbReference type="ARBA" id="ARBA00047899"/>
    </source>
</evidence>
<dbReference type="PROSITE" id="PS00107">
    <property type="entry name" value="PROTEIN_KINASE_ATP"/>
    <property type="match status" value="1"/>
</dbReference>
<comment type="catalytic activity">
    <reaction evidence="8">
        <text>L-seryl-[protein] + ATP = O-phospho-L-seryl-[protein] + ADP + H(+)</text>
        <dbReference type="Rhea" id="RHEA:17989"/>
        <dbReference type="Rhea" id="RHEA-COMP:9863"/>
        <dbReference type="Rhea" id="RHEA-COMP:11604"/>
        <dbReference type="ChEBI" id="CHEBI:15378"/>
        <dbReference type="ChEBI" id="CHEBI:29999"/>
        <dbReference type="ChEBI" id="CHEBI:30616"/>
        <dbReference type="ChEBI" id="CHEBI:83421"/>
        <dbReference type="ChEBI" id="CHEBI:456216"/>
        <dbReference type="EC" id="2.7.11.1"/>
    </reaction>
</comment>
<feature type="region of interest" description="Disordered" evidence="10">
    <location>
        <begin position="163"/>
        <end position="183"/>
    </location>
</feature>